<feature type="transmembrane region" description="Helical" evidence="1">
    <location>
        <begin position="81"/>
        <end position="100"/>
    </location>
</feature>
<feature type="transmembrane region" description="Helical" evidence="1">
    <location>
        <begin position="12"/>
        <end position="30"/>
    </location>
</feature>
<accession>E0U9K6</accession>
<dbReference type="EMBL" id="CP002198">
    <property type="protein sequence ID" value="ADN13807.1"/>
    <property type="molecule type" value="Genomic_DNA"/>
</dbReference>
<dbReference type="eggNOG" id="ENOG5032U0G">
    <property type="taxonomic scope" value="Bacteria"/>
</dbReference>
<keyword evidence="1" id="KW-0472">Membrane</keyword>
<keyword evidence="3" id="KW-1185">Reference proteome</keyword>
<organism evidence="2 3">
    <name type="scientific">Gloeothece verrucosa (strain PCC 7822)</name>
    <name type="common">Cyanothece sp. (strain PCC 7822)</name>
    <dbReference type="NCBI Taxonomy" id="497965"/>
    <lineage>
        <taxon>Bacteria</taxon>
        <taxon>Bacillati</taxon>
        <taxon>Cyanobacteriota</taxon>
        <taxon>Cyanophyceae</taxon>
        <taxon>Oscillatoriophycideae</taxon>
        <taxon>Chroococcales</taxon>
        <taxon>Aphanothecaceae</taxon>
        <taxon>Gloeothece</taxon>
        <taxon>Gloeothece verrucosa</taxon>
    </lineage>
</organism>
<keyword evidence="1" id="KW-1133">Transmembrane helix</keyword>
<dbReference type="Proteomes" id="UP000008206">
    <property type="component" value="Chromosome"/>
</dbReference>
<evidence type="ECO:0000313" key="3">
    <source>
        <dbReference type="Proteomes" id="UP000008206"/>
    </source>
</evidence>
<dbReference type="HOGENOM" id="CLU_152016_1_0_3"/>
<dbReference type="OrthoDB" id="517257at2"/>
<dbReference type="RefSeq" id="WP_013321914.1">
    <property type="nucleotide sequence ID" value="NC_014501.1"/>
</dbReference>
<dbReference type="STRING" id="497965.Cyan7822_1821"/>
<reference evidence="3" key="1">
    <citation type="journal article" date="2011" name="MBio">
        <title>Novel metabolic attributes of the genus Cyanothece, comprising a group of unicellular nitrogen-fixing Cyanobacteria.</title>
        <authorList>
            <person name="Bandyopadhyay A."/>
            <person name="Elvitigala T."/>
            <person name="Welsh E."/>
            <person name="Stockel J."/>
            <person name="Liberton M."/>
            <person name="Min H."/>
            <person name="Sherman L.A."/>
            <person name="Pakrasi H.B."/>
        </authorList>
    </citation>
    <scope>NUCLEOTIDE SEQUENCE [LARGE SCALE GENOMIC DNA]</scope>
    <source>
        <strain evidence="3">PCC 7822</strain>
    </source>
</reference>
<keyword evidence="1" id="KW-0812">Transmembrane</keyword>
<protein>
    <submittedName>
        <fullName evidence="2">Uncharacterized protein</fullName>
    </submittedName>
</protein>
<gene>
    <name evidence="2" type="ordered locus">Cyan7822_1821</name>
</gene>
<proteinExistence type="predicted"/>
<dbReference type="AlphaFoldDB" id="E0U9K6"/>
<dbReference type="KEGG" id="cyj:Cyan7822_1821"/>
<evidence type="ECO:0000313" key="2">
    <source>
        <dbReference type="EMBL" id="ADN13807.1"/>
    </source>
</evidence>
<name>E0U9K6_GLOV7</name>
<sequence>MYYLPEPPYFLLIFGLFMGITSGLAFEATLKLKVQQWMKQSKKQLSEQKLGFDLLFPFWGISIGICIFLSAGLEIFLGDRWLSYSIALPMTIFIGGLVWMQLGKVLQQLLEGGSQAIDLDAF</sequence>
<evidence type="ECO:0000256" key="1">
    <source>
        <dbReference type="SAM" id="Phobius"/>
    </source>
</evidence>
<feature type="transmembrane region" description="Helical" evidence="1">
    <location>
        <begin position="50"/>
        <end position="75"/>
    </location>
</feature>